<keyword evidence="1" id="KW-0812">Transmembrane</keyword>
<accession>A0A1H8FTZ8</accession>
<reference evidence="2 3" key="1">
    <citation type="submission" date="2016-10" db="EMBL/GenBank/DDBJ databases">
        <authorList>
            <person name="de Groot N.N."/>
        </authorList>
    </citation>
    <scope>NUCLEOTIDE SEQUENCE [LARGE SCALE GENOMIC DNA]</scope>
    <source>
        <strain evidence="2 3">DSM 15123</strain>
    </source>
</reference>
<keyword evidence="1" id="KW-0472">Membrane</keyword>
<keyword evidence="1" id="KW-1133">Transmembrane helix</keyword>
<evidence type="ECO:0000313" key="3">
    <source>
        <dbReference type="Proteomes" id="UP000199531"/>
    </source>
</evidence>
<dbReference type="AlphaFoldDB" id="A0A1H8FTZ8"/>
<dbReference type="RefSeq" id="WP_091814980.1">
    <property type="nucleotide sequence ID" value="NZ_FOCW01000001.1"/>
</dbReference>
<evidence type="ECO:0000313" key="2">
    <source>
        <dbReference type="EMBL" id="SEN35014.1"/>
    </source>
</evidence>
<evidence type="ECO:0000256" key="1">
    <source>
        <dbReference type="SAM" id="Phobius"/>
    </source>
</evidence>
<dbReference type="Proteomes" id="UP000199531">
    <property type="component" value="Unassembled WGS sequence"/>
</dbReference>
<organism evidence="2 3">
    <name type="scientific">Brachymonas denitrificans DSM 15123</name>
    <dbReference type="NCBI Taxonomy" id="1121117"/>
    <lineage>
        <taxon>Bacteria</taxon>
        <taxon>Pseudomonadati</taxon>
        <taxon>Pseudomonadota</taxon>
        <taxon>Betaproteobacteria</taxon>
        <taxon>Burkholderiales</taxon>
        <taxon>Comamonadaceae</taxon>
        <taxon>Brachymonas</taxon>
    </lineage>
</organism>
<dbReference type="EMBL" id="FOCW01000001">
    <property type="protein sequence ID" value="SEN35014.1"/>
    <property type="molecule type" value="Genomic_DNA"/>
</dbReference>
<protein>
    <submittedName>
        <fullName evidence="2">Uncharacterized protein</fullName>
    </submittedName>
</protein>
<dbReference type="STRING" id="1121117.SAMN02745977_01179"/>
<feature type="transmembrane region" description="Helical" evidence="1">
    <location>
        <begin position="36"/>
        <end position="53"/>
    </location>
</feature>
<keyword evidence="3" id="KW-1185">Reference proteome</keyword>
<gene>
    <name evidence="2" type="ORF">SAMN02745977_01179</name>
</gene>
<sequence length="83" mass="9771">MSEWLNRFDWLQWLAMLITVAASWFTASSREDRRRIGFWTFLLSNAVWAWWALQHDAPALLVLQLALAFMNIRGARRNSDDST</sequence>
<name>A0A1H8FTZ8_9BURK</name>
<proteinExistence type="predicted"/>
<feature type="transmembrane region" description="Helical" evidence="1">
    <location>
        <begin position="12"/>
        <end position="29"/>
    </location>
</feature>
<dbReference type="OrthoDB" id="8549575at2"/>